<comment type="caution">
    <text evidence="1">The sequence shown here is derived from an EMBL/GenBank/DDBJ whole genome shotgun (WGS) entry which is preliminary data.</text>
</comment>
<reference evidence="1 2" key="1">
    <citation type="journal article" date="2022" name="bioRxiv">
        <title>The genome of the oomycete Peronosclerospora sorghi, a cosmopolitan pathogen of maize and sorghum, is inflated with dispersed pseudogenes.</title>
        <authorList>
            <person name="Fletcher K."/>
            <person name="Martin F."/>
            <person name="Isakeit T."/>
            <person name="Cavanaugh K."/>
            <person name="Magill C."/>
            <person name="Michelmore R."/>
        </authorList>
    </citation>
    <scope>NUCLEOTIDE SEQUENCE [LARGE SCALE GENOMIC DNA]</scope>
    <source>
        <strain evidence="1">P6</strain>
    </source>
</reference>
<gene>
    <name evidence="1" type="ORF">PsorP6_010616</name>
</gene>
<accession>A0ACC0VX22</accession>
<name>A0ACC0VX22_9STRA</name>
<proteinExistence type="predicted"/>
<protein>
    <submittedName>
        <fullName evidence="1">Uncharacterized protein</fullName>
    </submittedName>
</protein>
<keyword evidence="2" id="KW-1185">Reference proteome</keyword>
<dbReference type="Proteomes" id="UP001163321">
    <property type="component" value="Chromosome 6"/>
</dbReference>
<evidence type="ECO:0000313" key="1">
    <source>
        <dbReference type="EMBL" id="KAI9910920.1"/>
    </source>
</evidence>
<dbReference type="EMBL" id="CM047585">
    <property type="protein sequence ID" value="KAI9910920.1"/>
    <property type="molecule type" value="Genomic_DNA"/>
</dbReference>
<sequence>MDMLLKLRLNEKASPESQLHKSVLAEIRVTRIGQHSCFLVLMKPNIPVKFLAANSVAMEDADSSVTPATVRAHCRNDHGVDVQYRKAHCAQEQAKIELHGDEVGGYKKLRYFCKR</sequence>
<evidence type="ECO:0000313" key="2">
    <source>
        <dbReference type="Proteomes" id="UP001163321"/>
    </source>
</evidence>
<organism evidence="1 2">
    <name type="scientific">Peronosclerospora sorghi</name>
    <dbReference type="NCBI Taxonomy" id="230839"/>
    <lineage>
        <taxon>Eukaryota</taxon>
        <taxon>Sar</taxon>
        <taxon>Stramenopiles</taxon>
        <taxon>Oomycota</taxon>
        <taxon>Peronosporomycetes</taxon>
        <taxon>Peronosporales</taxon>
        <taxon>Peronosporaceae</taxon>
        <taxon>Peronosclerospora</taxon>
    </lineage>
</organism>